<dbReference type="FunFam" id="3.10.580.10:FF:000002">
    <property type="entry name" value="Magnesium/cobalt efflux protein CorC"/>
    <property type="match status" value="1"/>
</dbReference>
<evidence type="ECO:0000313" key="13">
    <source>
        <dbReference type="Proteomes" id="UP000187464"/>
    </source>
</evidence>
<dbReference type="InterPro" id="IPR019862">
    <property type="entry name" value="Motility-assoc_prot_GldE"/>
</dbReference>
<proteinExistence type="inferred from homology"/>
<feature type="domain" description="CBS" evidence="11">
    <location>
        <begin position="250"/>
        <end position="308"/>
    </location>
</feature>
<evidence type="ECO:0000256" key="9">
    <source>
        <dbReference type="PROSITE-ProRule" id="PRU00703"/>
    </source>
</evidence>
<evidence type="ECO:0000256" key="10">
    <source>
        <dbReference type="SAM" id="Phobius"/>
    </source>
</evidence>
<dbReference type="InterPro" id="IPR036318">
    <property type="entry name" value="FAD-bd_PCMH-like_sf"/>
</dbReference>
<reference evidence="12 13" key="1">
    <citation type="submission" date="2016-08" db="EMBL/GenBank/DDBJ databases">
        <authorList>
            <person name="Seilhamer J.J."/>
        </authorList>
    </citation>
    <scope>NUCLEOTIDE SEQUENCE [LARGE SCALE GENOMIC DNA]</scope>
    <source>
        <strain evidence="12">M3/6</strain>
    </source>
</reference>
<feature type="transmembrane region" description="Helical" evidence="10">
    <location>
        <begin position="138"/>
        <end position="158"/>
    </location>
</feature>
<evidence type="ECO:0000256" key="1">
    <source>
        <dbReference type="ARBA" id="ARBA00004651"/>
    </source>
</evidence>
<keyword evidence="13" id="KW-1185">Reference proteome</keyword>
<dbReference type="AlphaFoldDB" id="A0A1R3T738"/>
<dbReference type="Gene3D" id="3.30.465.10">
    <property type="match status" value="1"/>
</dbReference>
<dbReference type="InterPro" id="IPR016169">
    <property type="entry name" value="FAD-bd_PCMH_sub2"/>
</dbReference>
<dbReference type="Pfam" id="PF00571">
    <property type="entry name" value="CBS"/>
    <property type="match status" value="2"/>
</dbReference>
<dbReference type="Pfam" id="PF03471">
    <property type="entry name" value="CorC_HlyC"/>
    <property type="match status" value="1"/>
</dbReference>
<evidence type="ECO:0000256" key="3">
    <source>
        <dbReference type="ARBA" id="ARBA00022475"/>
    </source>
</evidence>
<dbReference type="InterPro" id="IPR000644">
    <property type="entry name" value="CBS_dom"/>
</dbReference>
<evidence type="ECO:0000256" key="6">
    <source>
        <dbReference type="ARBA" id="ARBA00022989"/>
    </source>
</evidence>
<dbReference type="InterPro" id="IPR046342">
    <property type="entry name" value="CBS_dom_sf"/>
</dbReference>
<dbReference type="GO" id="GO:0050660">
    <property type="term" value="F:flavin adenine dinucleotide binding"/>
    <property type="evidence" value="ECO:0007669"/>
    <property type="project" value="InterPro"/>
</dbReference>
<dbReference type="Proteomes" id="UP000187464">
    <property type="component" value="Chromosome I"/>
</dbReference>
<dbReference type="SUPFAM" id="SSF54631">
    <property type="entry name" value="CBS-domain pair"/>
    <property type="match status" value="1"/>
</dbReference>
<dbReference type="NCBIfam" id="TIGR03520">
    <property type="entry name" value="GldE"/>
    <property type="match status" value="1"/>
</dbReference>
<evidence type="ECO:0000313" key="12">
    <source>
        <dbReference type="EMBL" id="SCD22042.1"/>
    </source>
</evidence>
<dbReference type="PANTHER" id="PTHR22777">
    <property type="entry name" value="HEMOLYSIN-RELATED"/>
    <property type="match status" value="1"/>
</dbReference>
<dbReference type="InterPro" id="IPR002550">
    <property type="entry name" value="CNNM"/>
</dbReference>
<feature type="domain" description="CBS" evidence="11">
    <location>
        <begin position="313"/>
        <end position="370"/>
    </location>
</feature>
<dbReference type="GO" id="GO:0005886">
    <property type="term" value="C:plasma membrane"/>
    <property type="evidence" value="ECO:0007669"/>
    <property type="project" value="UniProtKB-SubCell"/>
</dbReference>
<evidence type="ECO:0000256" key="7">
    <source>
        <dbReference type="ARBA" id="ARBA00023122"/>
    </source>
</evidence>
<evidence type="ECO:0000259" key="11">
    <source>
        <dbReference type="PROSITE" id="PS51371"/>
    </source>
</evidence>
<keyword evidence="3" id="KW-1003">Cell membrane</keyword>
<dbReference type="EMBL" id="LT605205">
    <property type="protein sequence ID" value="SCD22042.1"/>
    <property type="molecule type" value="Genomic_DNA"/>
</dbReference>
<dbReference type="PROSITE" id="PS51371">
    <property type="entry name" value="CBS"/>
    <property type="match status" value="2"/>
</dbReference>
<feature type="transmembrane region" description="Helical" evidence="10">
    <location>
        <begin position="102"/>
        <end position="126"/>
    </location>
</feature>
<keyword evidence="5" id="KW-0677">Repeat</keyword>
<evidence type="ECO:0000256" key="4">
    <source>
        <dbReference type="ARBA" id="ARBA00022692"/>
    </source>
</evidence>
<keyword evidence="8 10" id="KW-0472">Membrane</keyword>
<feature type="transmembrane region" description="Helical" evidence="10">
    <location>
        <begin position="47"/>
        <end position="70"/>
    </location>
</feature>
<dbReference type="Pfam" id="PF01595">
    <property type="entry name" value="CNNM"/>
    <property type="match status" value="1"/>
</dbReference>
<dbReference type="SUPFAM" id="SSF56176">
    <property type="entry name" value="FAD-binding/transporter-associated domain-like"/>
    <property type="match status" value="1"/>
</dbReference>
<comment type="similarity">
    <text evidence="2">Belongs to the UPF0053 family.</text>
</comment>
<evidence type="ECO:0000256" key="5">
    <source>
        <dbReference type="ARBA" id="ARBA00022737"/>
    </source>
</evidence>
<dbReference type="STRING" id="1642647.PSM36_3256"/>
<protein>
    <submittedName>
        <fullName evidence="12">Gliding motility-associated protein GldE</fullName>
    </submittedName>
</protein>
<sequence length="467" mass="52888">MFYRFPSGNQALKHSLFVSLKNCHLDPDPLSLLNVYLTASLHALPDYIIAVLLLLLIISNAIASGAEVAFTTLEKKFADDLHTSEEPKNIRISNLLKKPEKLLASLVVAQLFLQVSITALLIWLLSRPTLFGGNSIDLSVAGIIVIISLILLFSNILPKLYASQYPLRFVENNILFIRLINALASPFSSLLAKNAAAFNRTPSQRQHEISANDLSKALEIRSNEITHEQEKEMLEGIIRFKDKLVDDVLVSRSDIVAIELQKPFTELIDFIVDAGFSRIPVFEENADNIKGILYVKDLLPHLGKTPSFKWQTLIRPAYFVPRTKRIDDLLEEFRTQKIHMAIVVDEYGGTSGLVTMEDILEEIVGDISDEYDEELPFYTIEADGSYIFEGKTQLEDFIKITQLPAKDFEEMSEEVDTLAGLLLELKGDFPKRKESFIYKKHTFQAEDLSKKRITKVRYIPPTVNNEE</sequence>
<dbReference type="SMART" id="SM00116">
    <property type="entry name" value="CBS"/>
    <property type="match status" value="2"/>
</dbReference>
<gene>
    <name evidence="12" type="ORF">PSM36_3256</name>
</gene>
<keyword evidence="6 10" id="KW-1133">Transmembrane helix</keyword>
<evidence type="ECO:0000256" key="2">
    <source>
        <dbReference type="ARBA" id="ARBA00006337"/>
    </source>
</evidence>
<keyword evidence="7 9" id="KW-0129">CBS domain</keyword>
<dbReference type="KEGG" id="psac:PSM36_3256"/>
<dbReference type="CDD" id="cd04590">
    <property type="entry name" value="CBS_pair_CorC_HlyC_assoc"/>
    <property type="match status" value="1"/>
</dbReference>
<comment type="subcellular location">
    <subcellularLocation>
        <location evidence="1">Cell membrane</location>
        <topology evidence="1">Multi-pass membrane protein</topology>
    </subcellularLocation>
</comment>
<dbReference type="InterPro" id="IPR044751">
    <property type="entry name" value="Ion_transp-like_CBS"/>
</dbReference>
<dbReference type="SMART" id="SM01091">
    <property type="entry name" value="CorC_HlyC"/>
    <property type="match status" value="1"/>
</dbReference>
<name>A0A1R3T738_9BACT</name>
<dbReference type="PANTHER" id="PTHR22777:SF32">
    <property type="entry name" value="UPF0053 INNER MEMBRANE PROTEIN YFJD"/>
    <property type="match status" value="1"/>
</dbReference>
<dbReference type="Gene3D" id="3.10.580.10">
    <property type="entry name" value="CBS-domain"/>
    <property type="match status" value="1"/>
</dbReference>
<keyword evidence="4 10" id="KW-0812">Transmembrane</keyword>
<accession>A0A1R3T738</accession>
<evidence type="ECO:0000256" key="8">
    <source>
        <dbReference type="ARBA" id="ARBA00023136"/>
    </source>
</evidence>
<dbReference type="InterPro" id="IPR005170">
    <property type="entry name" value="Transptr-assoc_dom"/>
</dbReference>
<organism evidence="12 13">
    <name type="scientific">Proteiniphilum saccharofermentans</name>
    <dbReference type="NCBI Taxonomy" id="1642647"/>
    <lineage>
        <taxon>Bacteria</taxon>
        <taxon>Pseudomonadati</taxon>
        <taxon>Bacteroidota</taxon>
        <taxon>Bacteroidia</taxon>
        <taxon>Bacteroidales</taxon>
        <taxon>Dysgonomonadaceae</taxon>
        <taxon>Proteiniphilum</taxon>
    </lineage>
</organism>